<gene>
    <name evidence="5" type="ORF">GCM10023217_30990</name>
</gene>
<sequence>MTGTTEKVTGENATREQSKRLTAAREAYAAAERAEREARIEAAPGLRRAARRRRAGLRLMMIAALVVAVALVAAAGWATVDRASAQETLDRDAAARTGATEAIEVMLSADPRAADEYVDQVLAVSTGAQHERLSKARDDLRAAVAGLGAPSTGRVISAGVQTESGDTVPVLVVAQATAPELVGGAPGTDRVAVRVLMTRSGDRWLVQDTERAA</sequence>
<keyword evidence="6" id="KW-1185">Reference proteome</keyword>
<evidence type="ECO:0000256" key="2">
    <source>
        <dbReference type="ARBA" id="ARBA00023136"/>
    </source>
</evidence>
<keyword evidence="4" id="KW-1133">Transmembrane helix</keyword>
<proteinExistence type="predicted"/>
<dbReference type="RefSeq" id="WP_345314173.1">
    <property type="nucleotide sequence ID" value="NZ_BAABIE010000017.1"/>
</dbReference>
<feature type="region of interest" description="Disordered" evidence="3">
    <location>
        <begin position="1"/>
        <end position="23"/>
    </location>
</feature>
<keyword evidence="2 4" id="KW-0472">Membrane</keyword>
<evidence type="ECO:0000256" key="3">
    <source>
        <dbReference type="SAM" id="MobiDB-lite"/>
    </source>
</evidence>
<evidence type="ECO:0000256" key="1">
    <source>
        <dbReference type="ARBA" id="ARBA00004370"/>
    </source>
</evidence>
<evidence type="ECO:0000313" key="5">
    <source>
        <dbReference type="EMBL" id="GAA4756765.1"/>
    </source>
</evidence>
<dbReference type="PANTHER" id="PTHR37042:SF4">
    <property type="entry name" value="OUTER MEMBRANE PROTEIN RV1973"/>
    <property type="match status" value="1"/>
</dbReference>
<evidence type="ECO:0000313" key="6">
    <source>
        <dbReference type="Proteomes" id="UP001500822"/>
    </source>
</evidence>
<dbReference type="PANTHER" id="PTHR37042">
    <property type="entry name" value="OUTER MEMBRANE PROTEIN RV1973"/>
    <property type="match status" value="1"/>
</dbReference>
<evidence type="ECO:0000256" key="4">
    <source>
        <dbReference type="SAM" id="Phobius"/>
    </source>
</evidence>
<keyword evidence="4" id="KW-0812">Transmembrane</keyword>
<reference evidence="6" key="1">
    <citation type="journal article" date="2019" name="Int. J. Syst. Evol. Microbiol.">
        <title>The Global Catalogue of Microorganisms (GCM) 10K type strain sequencing project: providing services to taxonomists for standard genome sequencing and annotation.</title>
        <authorList>
            <consortium name="The Broad Institute Genomics Platform"/>
            <consortium name="The Broad Institute Genome Sequencing Center for Infectious Disease"/>
            <person name="Wu L."/>
            <person name="Ma J."/>
        </authorList>
    </citation>
    <scope>NUCLEOTIDE SEQUENCE [LARGE SCALE GENOMIC DNA]</scope>
    <source>
        <strain evidence="6">JCM 18077</strain>
    </source>
</reference>
<name>A0ABP8ZHC3_9ACTN</name>
<evidence type="ECO:0008006" key="7">
    <source>
        <dbReference type="Google" id="ProtNLM"/>
    </source>
</evidence>
<dbReference type="Proteomes" id="UP001500822">
    <property type="component" value="Unassembled WGS sequence"/>
</dbReference>
<comment type="caution">
    <text evidence="5">The sequence shown here is derived from an EMBL/GenBank/DDBJ whole genome shotgun (WGS) entry which is preliminary data.</text>
</comment>
<dbReference type="EMBL" id="BAABIE010000017">
    <property type="protein sequence ID" value="GAA4756765.1"/>
    <property type="molecule type" value="Genomic_DNA"/>
</dbReference>
<organism evidence="5 6">
    <name type="scientific">Gordonia alkaliphila</name>
    <dbReference type="NCBI Taxonomy" id="1053547"/>
    <lineage>
        <taxon>Bacteria</taxon>
        <taxon>Bacillati</taxon>
        <taxon>Actinomycetota</taxon>
        <taxon>Actinomycetes</taxon>
        <taxon>Mycobacteriales</taxon>
        <taxon>Gordoniaceae</taxon>
        <taxon>Gordonia</taxon>
    </lineage>
</organism>
<protein>
    <recommendedName>
        <fullName evidence="7">Mce-associated membrane protein</fullName>
    </recommendedName>
</protein>
<accession>A0ABP8ZHC3</accession>
<feature type="transmembrane region" description="Helical" evidence="4">
    <location>
        <begin position="57"/>
        <end position="78"/>
    </location>
</feature>
<comment type="subcellular location">
    <subcellularLocation>
        <location evidence="1">Membrane</location>
    </subcellularLocation>
</comment>